<evidence type="ECO:0000256" key="5">
    <source>
        <dbReference type="ARBA" id="ARBA00022634"/>
    </source>
</evidence>
<evidence type="ECO:0000256" key="11">
    <source>
        <dbReference type="ARBA" id="ARBA00022842"/>
    </source>
</evidence>
<dbReference type="HAMAP" id="MF_01113">
    <property type="entry name" value="DNApol_IV"/>
    <property type="match status" value="1"/>
</dbReference>
<evidence type="ECO:0000256" key="2">
    <source>
        <dbReference type="ARBA" id="ARBA00004496"/>
    </source>
</evidence>
<evidence type="ECO:0000259" key="19">
    <source>
        <dbReference type="PROSITE" id="PS50172"/>
    </source>
</evidence>
<comment type="caution">
    <text evidence="21">The sequence shown here is derived from an EMBL/GenBank/DDBJ whole genome shotgun (WGS) entry which is preliminary data.</text>
</comment>
<evidence type="ECO:0000256" key="10">
    <source>
        <dbReference type="ARBA" id="ARBA00022763"/>
    </source>
</evidence>
<evidence type="ECO:0000256" key="9">
    <source>
        <dbReference type="ARBA" id="ARBA00022723"/>
    </source>
</evidence>
<dbReference type="Gene3D" id="3.30.1490.100">
    <property type="entry name" value="DNA polymerase, Y-family, little finger domain"/>
    <property type="match status" value="1"/>
</dbReference>
<keyword evidence="11 17" id="KW-0460">Magnesium</keyword>
<dbReference type="EC" id="2.7.7.-" evidence="16"/>
<dbReference type="GO" id="GO:0003887">
    <property type="term" value="F:DNA-directed DNA polymerase activity"/>
    <property type="evidence" value="ECO:0007669"/>
    <property type="project" value="UniProtKB-KW"/>
</dbReference>
<dbReference type="InterPro" id="IPR043502">
    <property type="entry name" value="DNA/RNA_pol_sf"/>
</dbReference>
<evidence type="ECO:0000256" key="8">
    <source>
        <dbReference type="ARBA" id="ARBA00022705"/>
    </source>
</evidence>
<evidence type="ECO:0000259" key="20">
    <source>
        <dbReference type="PROSITE" id="PS50173"/>
    </source>
</evidence>
<dbReference type="InterPro" id="IPR022880">
    <property type="entry name" value="DNApol_IV"/>
</dbReference>
<keyword evidence="10 16" id="KW-0227">DNA damage</keyword>
<proteinExistence type="inferred from homology"/>
<feature type="binding site" evidence="17">
    <location>
        <position position="469"/>
    </location>
    <ligand>
        <name>Mg(2+)</name>
        <dbReference type="ChEBI" id="CHEBI:18420"/>
        <label>1</label>
    </ligand>
</feature>
<evidence type="ECO:0000256" key="14">
    <source>
        <dbReference type="ARBA" id="ARBA00023242"/>
    </source>
</evidence>
<dbReference type="GO" id="GO:0070987">
    <property type="term" value="P:error-free translesion synthesis"/>
    <property type="evidence" value="ECO:0007669"/>
    <property type="project" value="TreeGrafter"/>
</dbReference>
<dbReference type="Pfam" id="PF11799">
    <property type="entry name" value="IMS_C"/>
    <property type="match status" value="1"/>
</dbReference>
<dbReference type="InterPro" id="IPR012112">
    <property type="entry name" value="REV1"/>
</dbReference>
<comment type="cofactor">
    <cofactor evidence="17">
        <name>Mg(2+)</name>
        <dbReference type="ChEBI" id="CHEBI:18420"/>
    </cofactor>
    <text evidence="17">Binds 2 magnesium ions.</text>
</comment>
<comment type="function">
    <text evidence="16">Deoxycytidyl transferase involved in DNA repair. Transfers a dCMP residue from dCTP to the 3'-end of a DNA primer in a template-dependent reaction. May assist in the first step in the bypass of abasic lesions by the insertion of a nucleotide opposite the lesion. Required for normal induction of mutations by physical and chemical agents.</text>
</comment>
<dbReference type="Pfam" id="PF21999">
    <property type="entry name" value="IMS_HHH_1"/>
    <property type="match status" value="1"/>
</dbReference>
<evidence type="ECO:0000256" key="1">
    <source>
        <dbReference type="ARBA" id="ARBA00004123"/>
    </source>
</evidence>
<dbReference type="CDD" id="cd01701">
    <property type="entry name" value="PolY_Rev1"/>
    <property type="match status" value="1"/>
</dbReference>
<dbReference type="InterPro" id="IPR001126">
    <property type="entry name" value="UmuC"/>
</dbReference>
<evidence type="ECO:0000313" key="22">
    <source>
        <dbReference type="Proteomes" id="UP000825729"/>
    </source>
</evidence>
<dbReference type="EMBL" id="JAINDJ010000008">
    <property type="protein sequence ID" value="KAG9440398.1"/>
    <property type="molecule type" value="Genomic_DNA"/>
</dbReference>
<dbReference type="Pfam" id="PF00817">
    <property type="entry name" value="IMS"/>
    <property type="match status" value="1"/>
</dbReference>
<dbReference type="FunFam" id="3.40.50.10190:FF:000011">
    <property type="entry name" value="DNA repair protein REV1"/>
    <property type="match status" value="1"/>
</dbReference>
<dbReference type="FunFam" id="3.30.1490.100:FF:000001">
    <property type="entry name" value="DNA repair protein REV1"/>
    <property type="match status" value="1"/>
</dbReference>
<name>A0AAV7DVR5_ARIFI</name>
<evidence type="ECO:0000256" key="12">
    <source>
        <dbReference type="ARBA" id="ARBA00023125"/>
    </source>
</evidence>
<feature type="binding site" evidence="17">
    <location>
        <position position="470"/>
    </location>
    <ligand>
        <name>Mg(2+)</name>
        <dbReference type="ChEBI" id="CHEBI:18420"/>
        <label>1</label>
    </ligand>
</feature>
<feature type="compositionally biased region" description="Low complexity" evidence="18">
    <location>
        <begin position="40"/>
        <end position="53"/>
    </location>
</feature>
<dbReference type="SUPFAM" id="SSF56672">
    <property type="entry name" value="DNA/RNA polymerases"/>
    <property type="match status" value="1"/>
</dbReference>
<evidence type="ECO:0000256" key="17">
    <source>
        <dbReference type="PIRSR" id="PIRSR036573-2"/>
    </source>
</evidence>
<feature type="domain" description="UmuC" evidence="20">
    <location>
        <begin position="368"/>
        <end position="548"/>
    </location>
</feature>
<keyword evidence="4" id="KW-0963">Cytoplasm</keyword>
<dbReference type="GO" id="GO:0005634">
    <property type="term" value="C:nucleus"/>
    <property type="evidence" value="ECO:0007669"/>
    <property type="project" value="UniProtKB-SubCell"/>
</dbReference>
<dbReference type="NCBIfam" id="NF002677">
    <property type="entry name" value="PRK02406.1"/>
    <property type="match status" value="1"/>
</dbReference>
<dbReference type="GO" id="GO:0042276">
    <property type="term" value="P:error-prone translesion synthesis"/>
    <property type="evidence" value="ECO:0007669"/>
    <property type="project" value="InterPro"/>
</dbReference>
<dbReference type="InterPro" id="IPR001357">
    <property type="entry name" value="BRCT_dom"/>
</dbReference>
<dbReference type="PANTHER" id="PTHR45990">
    <property type="entry name" value="DNA REPAIR PROTEIN REV1"/>
    <property type="match status" value="1"/>
</dbReference>
<dbReference type="SMART" id="SM00292">
    <property type="entry name" value="BRCT"/>
    <property type="match status" value="1"/>
</dbReference>
<keyword evidence="7 16" id="KW-0548">Nucleotidyltransferase</keyword>
<dbReference type="PIRSF" id="PIRSF036573">
    <property type="entry name" value="REV1"/>
    <property type="match status" value="1"/>
</dbReference>
<keyword evidence="13 16" id="KW-0234">DNA repair</keyword>
<dbReference type="PANTHER" id="PTHR45990:SF1">
    <property type="entry name" value="DNA REPAIR PROTEIN REV1"/>
    <property type="match status" value="1"/>
</dbReference>
<dbReference type="SUPFAM" id="SSF100879">
    <property type="entry name" value="Lesion bypass DNA polymerase (Y-family), little finger domain"/>
    <property type="match status" value="1"/>
</dbReference>
<dbReference type="GO" id="GO:0003684">
    <property type="term" value="F:damaged DNA binding"/>
    <property type="evidence" value="ECO:0007669"/>
    <property type="project" value="UniProtKB-UniRule"/>
</dbReference>
<feature type="compositionally biased region" description="Basic and acidic residues" evidence="18">
    <location>
        <begin position="263"/>
        <end position="282"/>
    </location>
</feature>
<comment type="similarity">
    <text evidence="3 16">Belongs to the DNA polymerase type-Y family.</text>
</comment>
<keyword evidence="8" id="KW-0235">DNA replication</keyword>
<gene>
    <name evidence="21" type="ORF">H6P81_020563</name>
</gene>
<feature type="region of interest" description="Disordered" evidence="18">
    <location>
        <begin position="235"/>
        <end position="289"/>
    </location>
</feature>
<dbReference type="InterPro" id="IPR036775">
    <property type="entry name" value="DNA_pol_Y-fam_lit_finger_sf"/>
</dbReference>
<dbReference type="CDD" id="cd17719">
    <property type="entry name" value="BRCT_Rev1"/>
    <property type="match status" value="1"/>
</dbReference>
<dbReference type="AlphaFoldDB" id="A0AAV7DVR5"/>
<dbReference type="GO" id="GO:0046872">
    <property type="term" value="F:metal ion binding"/>
    <property type="evidence" value="ECO:0007669"/>
    <property type="project" value="UniProtKB-KW"/>
</dbReference>
<feature type="region of interest" description="Disordered" evidence="18">
    <location>
        <begin position="1"/>
        <end position="53"/>
    </location>
</feature>
<comment type="subcellular location">
    <subcellularLocation>
        <location evidence="2">Cytoplasm</location>
    </subcellularLocation>
    <subcellularLocation>
        <location evidence="1 16">Nucleus</location>
    </subcellularLocation>
</comment>
<keyword evidence="12 16" id="KW-0238">DNA-binding</keyword>
<dbReference type="InterPro" id="IPR036420">
    <property type="entry name" value="BRCT_dom_sf"/>
</dbReference>
<evidence type="ECO:0000256" key="15">
    <source>
        <dbReference type="ARBA" id="ARBA00049244"/>
    </source>
</evidence>
<dbReference type="Gene3D" id="3.30.70.270">
    <property type="match status" value="1"/>
</dbReference>
<comment type="catalytic activity">
    <reaction evidence="15">
        <text>DNA(n) + a 2'-deoxyribonucleoside 5'-triphosphate = DNA(n+1) + diphosphate</text>
        <dbReference type="Rhea" id="RHEA:22508"/>
        <dbReference type="Rhea" id="RHEA-COMP:17339"/>
        <dbReference type="Rhea" id="RHEA-COMP:17340"/>
        <dbReference type="ChEBI" id="CHEBI:33019"/>
        <dbReference type="ChEBI" id="CHEBI:61560"/>
        <dbReference type="ChEBI" id="CHEBI:173112"/>
        <dbReference type="EC" id="2.7.7.7"/>
    </reaction>
</comment>
<feature type="domain" description="BRCT" evidence="19">
    <location>
        <begin position="81"/>
        <end position="172"/>
    </location>
</feature>
<evidence type="ECO:0000256" key="16">
    <source>
        <dbReference type="PIRNR" id="PIRNR036573"/>
    </source>
</evidence>
<evidence type="ECO:0000256" key="6">
    <source>
        <dbReference type="ARBA" id="ARBA00022679"/>
    </source>
</evidence>
<dbReference type="Gene3D" id="6.10.250.1490">
    <property type="match status" value="1"/>
</dbReference>
<dbReference type="FunFam" id="3.30.70.270:FF:000019">
    <property type="entry name" value="DNA repair protein REV1"/>
    <property type="match status" value="1"/>
</dbReference>
<dbReference type="InterPro" id="IPR053848">
    <property type="entry name" value="IMS_HHH_1"/>
</dbReference>
<keyword evidence="9 17" id="KW-0479">Metal-binding</keyword>
<evidence type="ECO:0000256" key="18">
    <source>
        <dbReference type="SAM" id="MobiDB-lite"/>
    </source>
</evidence>
<keyword evidence="6 16" id="KW-0808">Transferase</keyword>
<dbReference type="Proteomes" id="UP000825729">
    <property type="component" value="Unassembled WGS sequence"/>
</dbReference>
<evidence type="ECO:0000256" key="4">
    <source>
        <dbReference type="ARBA" id="ARBA00022490"/>
    </source>
</evidence>
<protein>
    <recommendedName>
        <fullName evidence="16">DNA repair protein REV1</fullName>
        <ecNumber evidence="16">2.7.7.-</ecNumber>
    </recommendedName>
</protein>
<dbReference type="Gene3D" id="1.10.150.20">
    <property type="entry name" value="5' to 3' exonuclease, C-terminal subdomain"/>
    <property type="match status" value="1"/>
</dbReference>
<dbReference type="Gene3D" id="3.40.1170.60">
    <property type="match status" value="1"/>
</dbReference>
<evidence type="ECO:0000256" key="7">
    <source>
        <dbReference type="ARBA" id="ARBA00022695"/>
    </source>
</evidence>
<organism evidence="21 22">
    <name type="scientific">Aristolochia fimbriata</name>
    <name type="common">White veined hardy Dutchman's pipe vine</name>
    <dbReference type="NCBI Taxonomy" id="158543"/>
    <lineage>
        <taxon>Eukaryota</taxon>
        <taxon>Viridiplantae</taxon>
        <taxon>Streptophyta</taxon>
        <taxon>Embryophyta</taxon>
        <taxon>Tracheophyta</taxon>
        <taxon>Spermatophyta</taxon>
        <taxon>Magnoliopsida</taxon>
        <taxon>Magnoliidae</taxon>
        <taxon>Piperales</taxon>
        <taxon>Aristolochiaceae</taxon>
        <taxon>Aristolochia</taxon>
    </lineage>
</organism>
<dbReference type="SUPFAM" id="SSF52113">
    <property type="entry name" value="BRCT domain"/>
    <property type="match status" value="1"/>
</dbReference>
<dbReference type="GO" id="GO:0005737">
    <property type="term" value="C:cytoplasm"/>
    <property type="evidence" value="ECO:0007669"/>
    <property type="project" value="UniProtKB-SubCell"/>
</dbReference>
<keyword evidence="22" id="KW-1185">Reference proteome</keyword>
<keyword evidence="5 16" id="KW-0237">DNA synthesis</keyword>
<dbReference type="PROSITE" id="PS50172">
    <property type="entry name" value="BRCT"/>
    <property type="match status" value="1"/>
</dbReference>
<evidence type="ECO:0000313" key="21">
    <source>
        <dbReference type="EMBL" id="KAG9440398.1"/>
    </source>
</evidence>
<keyword evidence="14 16" id="KW-0539">Nucleus</keyword>
<dbReference type="GO" id="GO:0006281">
    <property type="term" value="P:DNA repair"/>
    <property type="evidence" value="ECO:0007669"/>
    <property type="project" value="UniProtKB-KW"/>
</dbReference>
<evidence type="ECO:0000256" key="13">
    <source>
        <dbReference type="ARBA" id="ARBA00023204"/>
    </source>
</evidence>
<dbReference type="Pfam" id="PF16589">
    <property type="entry name" value="BRCT_2"/>
    <property type="match status" value="1"/>
</dbReference>
<dbReference type="FunFam" id="3.40.1170.60:FF:000004">
    <property type="entry name" value="DNA repair protein REV1"/>
    <property type="match status" value="1"/>
</dbReference>
<dbReference type="InterPro" id="IPR017961">
    <property type="entry name" value="DNA_pol_Y-fam_little_finger"/>
</dbReference>
<dbReference type="Gene3D" id="3.40.50.10190">
    <property type="entry name" value="BRCT domain"/>
    <property type="match status" value="1"/>
</dbReference>
<dbReference type="GO" id="GO:0017125">
    <property type="term" value="F:deoxycytidyl transferase activity"/>
    <property type="evidence" value="ECO:0007669"/>
    <property type="project" value="TreeGrafter"/>
</dbReference>
<reference evidence="21 22" key="1">
    <citation type="submission" date="2021-07" db="EMBL/GenBank/DDBJ databases">
        <title>The Aristolochia fimbriata genome: insights into angiosperm evolution, floral development and chemical biosynthesis.</title>
        <authorList>
            <person name="Jiao Y."/>
        </authorList>
    </citation>
    <scope>NUCLEOTIDE SEQUENCE [LARGE SCALE GENOMIC DNA]</scope>
    <source>
        <strain evidence="21">IBCAS-2021</strain>
        <tissue evidence="21">Leaf</tissue>
    </source>
</reference>
<dbReference type="PROSITE" id="PS50173">
    <property type="entry name" value="UMUC"/>
    <property type="match status" value="1"/>
</dbReference>
<accession>A0AAV7DVR5</accession>
<dbReference type="InterPro" id="IPR043128">
    <property type="entry name" value="Rev_trsase/Diguanyl_cyclase"/>
</dbReference>
<feature type="binding site" evidence="17">
    <location>
        <position position="372"/>
    </location>
    <ligand>
        <name>Mg(2+)</name>
        <dbReference type="ChEBI" id="CHEBI:18420"/>
        <label>1</label>
    </ligand>
</feature>
<evidence type="ECO:0000256" key="3">
    <source>
        <dbReference type="ARBA" id="ARBA00010945"/>
    </source>
</evidence>
<sequence>MSFDSSRSNSKRSRDSGNSNKSNNKRRTGQKPLGAAWGANSLSASKSSSGNSRYSNITSYMEVKNRKLREQFDADAGASTSKDALFSGISIFVDGYTVPSNQELRAYMLKYGGRFENYFSRHRVTHIICSNLPDSKLKNLRSFSAGLPVVNPTWILDSVAANRVLNWVPYQLDQIANEARNQQKLSHFFVRKRKSKSEDFGGQEKCESEVGEDAQADFCHENYPETIFPMVRVKSQHEDGNDSSSCGILKPDEETMEEPDSPYLKEELRPHEAVESSRDRPSDAVSSCCIDDENEKTSTGLRNSTPTNIRHSTLGDPNFVENYFKSSRLHFIGTWRNRYRKRFQNLLHGAKHISGNVNVRTISKRTNIIHIDMDCFFVAVIIRDHPELLDKPVAICHSDNPKGTAEISSANYPARDFGVRAGMFVRNAKALCPHLVIFPYNFEAYEEVADQFYDILHKYCNKVQAVSCDEAFLDVSELEDDSQEVALKIRQEIAETTRCTASAGIAGNMLMARLATKKSKPNGQYYIPSNKVEEYLYNLQIKALPGIGHVLAEKLKQRHIHTCGELRSISKEVLRKDFGVKTGDMLWNFSRGIDNRPVEVVQETKSIGAEVNWGVRFNDLNDAQEFLLNLCKEVSLRLQDSGMLGRTITLKVKKRKKDAEEPMKYMGCGDCENLSHSVTVPTATDEVDVLQRISKQLFASLHVAKDVKEVRGVGLQVSRLESADPDKHVGNEKNALKSWLASGSKTVTQASGGTNKGFPLLVGSSSCTRKTGSGACSDQLPNLPAISELDLTVIESLPPEIFSEINQMYYGKLIHVMQRTKFENNDCSSSGSIKLLQDVKGTKAAVHGKGKEPICAADGLDVLQNKDLARDSVVEVHEGTHSAAGPKNFDLMTSVLNQVDLMPSSLSQVDVSVLHQLPQEVKADILETLPPHRIMENSSLDAERLMHSESSRGQVDVVSESNLWRGNPPNWVDKFKASTCVILNVFAESYYKCGFERNLSSILQKIISFLPFALKLSCKDMDEGVSGVCELVMSYVEVKIESDIEEIYICFRLLKRFTVKSELFLKVYSLVLPSLQVLFSEKYGGTLQLSDAE</sequence>
<dbReference type="GO" id="GO:0006260">
    <property type="term" value="P:DNA replication"/>
    <property type="evidence" value="ECO:0007669"/>
    <property type="project" value="UniProtKB-KW"/>
</dbReference>